<evidence type="ECO:0000313" key="2">
    <source>
        <dbReference type="Proteomes" id="UP000027002"/>
    </source>
</evidence>
<accession>A0A8E5HYR9</accession>
<dbReference type="EMBL" id="CP072759">
    <property type="protein sequence ID" value="QUC23669.1"/>
    <property type="molecule type" value="Genomic_DNA"/>
</dbReference>
<reference evidence="1" key="1">
    <citation type="submission" date="2020-03" db="EMBL/GenBank/DDBJ databases">
        <title>A mixture of massive structural variations and highly conserved coding sequences in Ustilaginoidea virens genome.</title>
        <authorList>
            <person name="Zhang K."/>
            <person name="Zhao Z."/>
            <person name="Zhang Z."/>
            <person name="Li Y."/>
            <person name="Hsiang T."/>
            <person name="Sun W."/>
        </authorList>
    </citation>
    <scope>NUCLEOTIDE SEQUENCE</scope>
    <source>
        <strain evidence="1">UV-8b</strain>
    </source>
</reference>
<protein>
    <submittedName>
        <fullName evidence="1">Uncharacterized protein</fullName>
    </submittedName>
</protein>
<dbReference type="RefSeq" id="XP_043001342.1">
    <property type="nucleotide sequence ID" value="XM_043145407.1"/>
</dbReference>
<gene>
    <name evidence="1" type="ORF">UV8b_07910</name>
</gene>
<proteinExistence type="predicted"/>
<sequence length="76" mass="8653">MPSYPFNHESQIRVSRSSRPTYKIVPWDPDFGVSRVSRGNKQADGKITMDKTLRVEELSNGLRDIFGFAPSLEKNP</sequence>
<organism evidence="1 2">
    <name type="scientific">Ustilaginoidea virens</name>
    <name type="common">Rice false smut fungus</name>
    <name type="synonym">Villosiclava virens</name>
    <dbReference type="NCBI Taxonomy" id="1159556"/>
    <lineage>
        <taxon>Eukaryota</taxon>
        <taxon>Fungi</taxon>
        <taxon>Dikarya</taxon>
        <taxon>Ascomycota</taxon>
        <taxon>Pezizomycotina</taxon>
        <taxon>Sordariomycetes</taxon>
        <taxon>Hypocreomycetidae</taxon>
        <taxon>Hypocreales</taxon>
        <taxon>Clavicipitaceae</taxon>
        <taxon>Ustilaginoidea</taxon>
    </lineage>
</organism>
<evidence type="ECO:0000313" key="1">
    <source>
        <dbReference type="EMBL" id="QUC23669.1"/>
    </source>
</evidence>
<dbReference type="AlphaFoldDB" id="A0A8E5HYR9"/>
<dbReference type="GeneID" id="66068687"/>
<keyword evidence="2" id="KW-1185">Reference proteome</keyword>
<name>A0A8E5HYR9_USTVR</name>
<dbReference type="KEGG" id="uvi:66068687"/>
<dbReference type="Proteomes" id="UP000027002">
    <property type="component" value="Chromosome 7"/>
</dbReference>